<proteinExistence type="predicted"/>
<comment type="caution">
    <text evidence="15">The sequence shown here is derived from an EMBL/GenBank/DDBJ whole genome shotgun (WGS) entry which is preliminary data.</text>
</comment>
<keyword evidence="11 13" id="KW-0472">Membrane</keyword>
<dbReference type="Pfam" id="PF02518">
    <property type="entry name" value="HATPase_c"/>
    <property type="match status" value="1"/>
</dbReference>
<reference evidence="15 16" key="1">
    <citation type="submission" date="2021-01" db="EMBL/GenBank/DDBJ databases">
        <title>Genomic Encyclopedia of Type Strains, Phase IV (KMG-IV): sequencing the most valuable type-strain genomes for metagenomic binning, comparative biology and taxonomic classification.</title>
        <authorList>
            <person name="Goeker M."/>
        </authorList>
    </citation>
    <scope>NUCLEOTIDE SEQUENCE [LARGE SCALE GENOMIC DNA]</scope>
    <source>
        <strain evidence="15 16">DSM 24834</strain>
    </source>
</reference>
<evidence type="ECO:0000313" key="16">
    <source>
        <dbReference type="Proteomes" id="UP001646157"/>
    </source>
</evidence>
<evidence type="ECO:0000256" key="3">
    <source>
        <dbReference type="ARBA" id="ARBA00022553"/>
    </source>
</evidence>
<accession>A0ABS2NDU8</accession>
<dbReference type="GO" id="GO:0004673">
    <property type="term" value="F:protein histidine kinase activity"/>
    <property type="evidence" value="ECO:0007669"/>
    <property type="project" value="UniProtKB-EC"/>
</dbReference>
<evidence type="ECO:0000256" key="2">
    <source>
        <dbReference type="ARBA" id="ARBA00022475"/>
    </source>
</evidence>
<keyword evidence="6" id="KW-0547">Nucleotide-binding</keyword>
<keyword evidence="9 13" id="KW-1133">Transmembrane helix</keyword>
<dbReference type="Gene3D" id="3.30.450.20">
    <property type="entry name" value="PAS domain"/>
    <property type="match status" value="2"/>
</dbReference>
<evidence type="ECO:0000256" key="12">
    <source>
        <dbReference type="SAM" id="Coils"/>
    </source>
</evidence>
<feature type="transmembrane region" description="Helical" evidence="13">
    <location>
        <begin position="7"/>
        <end position="30"/>
    </location>
</feature>
<keyword evidence="3" id="KW-0597">Phosphoprotein</keyword>
<name>A0ABS2NDU8_9BACI</name>
<evidence type="ECO:0000256" key="8">
    <source>
        <dbReference type="ARBA" id="ARBA00022840"/>
    </source>
</evidence>
<feature type="transmembrane region" description="Helical" evidence="13">
    <location>
        <begin position="288"/>
        <end position="313"/>
    </location>
</feature>
<feature type="coiled-coil region" evidence="12">
    <location>
        <begin position="33"/>
        <end position="60"/>
    </location>
</feature>
<evidence type="ECO:0000256" key="4">
    <source>
        <dbReference type="ARBA" id="ARBA00022679"/>
    </source>
</evidence>
<evidence type="ECO:0000256" key="13">
    <source>
        <dbReference type="SAM" id="Phobius"/>
    </source>
</evidence>
<dbReference type="Gene3D" id="3.30.565.10">
    <property type="entry name" value="Histidine kinase-like ATPase, C-terminal domain"/>
    <property type="match status" value="1"/>
</dbReference>
<sequence>MNSIQSRLLLMLLIFILFPYFLSVLLIYGYTKNSVEKHELANSQEQIEESLEELQQYFNEMLDLPYLLYRDADLFRIFKNEVEDSSYLEKSIQNFYLMRKEIRQVRFYIDRGKESFTVYNAMVSVRKSKPAFLKQPYIKQLYQSNVKHIIEPPHPIKNYNNAAIVPKTDQTKVITFHHKITDVFTGEFLGVISMDVELNKFAQIADDLIKEKEESVYLLNENDQVIYSSNTKLIGHYASTELKKQLQQKEGVNDDILLSKTLSAPLSEWKLVEITPSEVLFHEVRQTAYTSIVVGLGVGALGLMMISVITYKITHPIKRLTRKVRTIDGGHTEIPFDDKRHDEVGYLEKHMKDMMDRINLHIDREYKLEIENKENQFKALKSQVNPHFLFNALQSIGAVALRSNAPNVYQLVTSLSRMMRYSMKANEWVQVKEEMNYIESYLSLQMERFRNNIYYSVQISTEVFEMKIPSMILQPLVENFFKHSYEEGFTDAHLTIFGGRKDEFLHFIVEDNGASLADNELQALRKNIYTSPQKGEYAKEHIGLKNIHDRLVLNYGEKAGIKVDTNQGQGFAVEIFIPVKNKITE</sequence>
<dbReference type="CDD" id="cd06225">
    <property type="entry name" value="HAMP"/>
    <property type="match status" value="1"/>
</dbReference>
<dbReference type="InterPro" id="IPR050640">
    <property type="entry name" value="Bact_2-comp_sensor_kinase"/>
</dbReference>
<evidence type="ECO:0000256" key="7">
    <source>
        <dbReference type="ARBA" id="ARBA00022777"/>
    </source>
</evidence>
<keyword evidence="16" id="KW-1185">Reference proteome</keyword>
<dbReference type="InterPro" id="IPR003660">
    <property type="entry name" value="HAMP_dom"/>
</dbReference>
<dbReference type="InterPro" id="IPR010559">
    <property type="entry name" value="Sig_transdc_His_kin_internal"/>
</dbReference>
<evidence type="ECO:0000256" key="10">
    <source>
        <dbReference type="ARBA" id="ARBA00023012"/>
    </source>
</evidence>
<keyword evidence="12" id="KW-0175">Coiled coil</keyword>
<keyword evidence="8" id="KW-0067">ATP-binding</keyword>
<evidence type="ECO:0000256" key="11">
    <source>
        <dbReference type="ARBA" id="ARBA00023136"/>
    </source>
</evidence>
<evidence type="ECO:0000256" key="6">
    <source>
        <dbReference type="ARBA" id="ARBA00022741"/>
    </source>
</evidence>
<organism evidence="15 16">
    <name type="scientific">Rossellomorea pakistanensis</name>
    <dbReference type="NCBI Taxonomy" id="992288"/>
    <lineage>
        <taxon>Bacteria</taxon>
        <taxon>Bacillati</taxon>
        <taxon>Bacillota</taxon>
        <taxon>Bacilli</taxon>
        <taxon>Bacillales</taxon>
        <taxon>Bacillaceae</taxon>
        <taxon>Rossellomorea</taxon>
    </lineage>
</organism>
<keyword evidence="4 15" id="KW-0808">Transferase</keyword>
<dbReference type="EMBL" id="JAFBDZ010000002">
    <property type="protein sequence ID" value="MBM7586038.1"/>
    <property type="molecule type" value="Genomic_DNA"/>
</dbReference>
<dbReference type="SMART" id="SM00304">
    <property type="entry name" value="HAMP"/>
    <property type="match status" value="1"/>
</dbReference>
<evidence type="ECO:0000256" key="5">
    <source>
        <dbReference type="ARBA" id="ARBA00022692"/>
    </source>
</evidence>
<dbReference type="InterPro" id="IPR036890">
    <property type="entry name" value="HATPase_C_sf"/>
</dbReference>
<gene>
    <name evidence="15" type="ORF">JOC86_002580</name>
</gene>
<evidence type="ECO:0000259" key="14">
    <source>
        <dbReference type="PROSITE" id="PS50885"/>
    </source>
</evidence>
<dbReference type="SUPFAM" id="SSF158472">
    <property type="entry name" value="HAMP domain-like"/>
    <property type="match status" value="1"/>
</dbReference>
<feature type="domain" description="HAMP" evidence="14">
    <location>
        <begin position="311"/>
        <end position="363"/>
    </location>
</feature>
<comment type="subcellular location">
    <subcellularLocation>
        <location evidence="1">Cell membrane</location>
        <topology evidence="1">Multi-pass membrane protein</topology>
    </subcellularLocation>
</comment>
<dbReference type="PANTHER" id="PTHR34220:SF11">
    <property type="entry name" value="SENSOR PROTEIN KINASE HPTS"/>
    <property type="match status" value="1"/>
</dbReference>
<dbReference type="EC" id="2.7.13.3" evidence="15"/>
<dbReference type="Proteomes" id="UP001646157">
    <property type="component" value="Unassembled WGS sequence"/>
</dbReference>
<dbReference type="PROSITE" id="PS50885">
    <property type="entry name" value="HAMP"/>
    <property type="match status" value="1"/>
</dbReference>
<evidence type="ECO:0000256" key="1">
    <source>
        <dbReference type="ARBA" id="ARBA00004651"/>
    </source>
</evidence>
<protein>
    <submittedName>
        <fullName evidence="15">Two-component system sensor histidine kinase YesM</fullName>
        <ecNumber evidence="15">2.7.13.3</ecNumber>
    </submittedName>
</protein>
<dbReference type="PANTHER" id="PTHR34220">
    <property type="entry name" value="SENSOR HISTIDINE KINASE YPDA"/>
    <property type="match status" value="1"/>
</dbReference>
<dbReference type="RefSeq" id="WP_205173084.1">
    <property type="nucleotide sequence ID" value="NZ_JAFBDZ010000002.1"/>
</dbReference>
<evidence type="ECO:0000256" key="9">
    <source>
        <dbReference type="ARBA" id="ARBA00022989"/>
    </source>
</evidence>
<dbReference type="Pfam" id="PF06580">
    <property type="entry name" value="His_kinase"/>
    <property type="match status" value="1"/>
</dbReference>
<dbReference type="SUPFAM" id="SSF55874">
    <property type="entry name" value="ATPase domain of HSP90 chaperone/DNA topoisomerase II/histidine kinase"/>
    <property type="match status" value="1"/>
</dbReference>
<keyword evidence="7 15" id="KW-0418">Kinase</keyword>
<keyword evidence="2" id="KW-1003">Cell membrane</keyword>
<evidence type="ECO:0000313" key="15">
    <source>
        <dbReference type="EMBL" id="MBM7586038.1"/>
    </source>
</evidence>
<dbReference type="Gene3D" id="1.10.8.500">
    <property type="entry name" value="HAMP domain in histidine kinase"/>
    <property type="match status" value="1"/>
</dbReference>
<keyword evidence="10" id="KW-0902">Two-component regulatory system</keyword>
<dbReference type="InterPro" id="IPR003594">
    <property type="entry name" value="HATPase_dom"/>
</dbReference>
<keyword evidence="5 13" id="KW-0812">Transmembrane</keyword>
<dbReference type="Pfam" id="PF00672">
    <property type="entry name" value="HAMP"/>
    <property type="match status" value="1"/>
</dbReference>